<protein>
    <submittedName>
        <fullName evidence="1">Uncharacterized protein</fullName>
    </submittedName>
</protein>
<organism evidence="1">
    <name type="scientific">Anguilla anguilla</name>
    <name type="common">European freshwater eel</name>
    <name type="synonym">Muraena anguilla</name>
    <dbReference type="NCBI Taxonomy" id="7936"/>
    <lineage>
        <taxon>Eukaryota</taxon>
        <taxon>Metazoa</taxon>
        <taxon>Chordata</taxon>
        <taxon>Craniata</taxon>
        <taxon>Vertebrata</taxon>
        <taxon>Euteleostomi</taxon>
        <taxon>Actinopterygii</taxon>
        <taxon>Neopterygii</taxon>
        <taxon>Teleostei</taxon>
        <taxon>Anguilliformes</taxon>
        <taxon>Anguillidae</taxon>
        <taxon>Anguilla</taxon>
    </lineage>
</organism>
<sequence>MTDTPGAPVSQMF</sequence>
<reference evidence="1" key="2">
    <citation type="journal article" date="2015" name="Fish Shellfish Immunol.">
        <title>Early steps in the European eel (Anguilla anguilla)-Vibrio vulnificus interaction in the gills: Role of the RtxA13 toxin.</title>
        <authorList>
            <person name="Callol A."/>
            <person name="Pajuelo D."/>
            <person name="Ebbesson L."/>
            <person name="Teles M."/>
            <person name="MacKenzie S."/>
            <person name="Amaro C."/>
        </authorList>
    </citation>
    <scope>NUCLEOTIDE SEQUENCE</scope>
</reference>
<accession>A0A0E9XY33</accession>
<reference evidence="1" key="1">
    <citation type="submission" date="2014-11" db="EMBL/GenBank/DDBJ databases">
        <authorList>
            <person name="Amaro Gonzalez C."/>
        </authorList>
    </citation>
    <scope>NUCLEOTIDE SEQUENCE</scope>
</reference>
<proteinExistence type="predicted"/>
<name>A0A0E9XY33_ANGAN</name>
<dbReference type="EMBL" id="GBXM01001842">
    <property type="protein sequence ID" value="JAI06736.1"/>
    <property type="molecule type" value="Transcribed_RNA"/>
</dbReference>
<evidence type="ECO:0000313" key="1">
    <source>
        <dbReference type="EMBL" id="JAI06736.1"/>
    </source>
</evidence>